<evidence type="ECO:0000256" key="7">
    <source>
        <dbReference type="ARBA" id="ARBA00023136"/>
    </source>
</evidence>
<gene>
    <name evidence="11" type="primary">OR26</name>
</gene>
<evidence type="ECO:0000256" key="4">
    <source>
        <dbReference type="ARBA" id="ARBA00022692"/>
    </source>
</evidence>
<keyword evidence="5 10" id="KW-0552">Olfaction</keyword>
<keyword evidence="8 10" id="KW-0675">Receptor</keyword>
<keyword evidence="6 10" id="KW-1133">Transmembrane helix</keyword>
<dbReference type="GO" id="GO:0005549">
    <property type="term" value="F:odorant binding"/>
    <property type="evidence" value="ECO:0007669"/>
    <property type="project" value="InterPro"/>
</dbReference>
<comment type="similarity">
    <text evidence="10">Belongs to the insect chemoreceptor superfamily. Heteromeric odorant receptor channel (TC 1.A.69) family.</text>
</comment>
<name>A0A076EDF2_9NEOP</name>
<evidence type="ECO:0000256" key="8">
    <source>
        <dbReference type="ARBA" id="ARBA00023170"/>
    </source>
</evidence>
<comment type="caution">
    <text evidence="10">Lacks conserved residue(s) required for the propagation of feature annotation.</text>
</comment>
<evidence type="ECO:0000256" key="1">
    <source>
        <dbReference type="ARBA" id="ARBA00004651"/>
    </source>
</evidence>
<proteinExistence type="evidence at transcript level"/>
<evidence type="ECO:0000256" key="6">
    <source>
        <dbReference type="ARBA" id="ARBA00022989"/>
    </source>
</evidence>
<dbReference type="GO" id="GO:0004984">
    <property type="term" value="F:olfactory receptor activity"/>
    <property type="evidence" value="ECO:0007669"/>
    <property type="project" value="InterPro"/>
</dbReference>
<evidence type="ECO:0000256" key="9">
    <source>
        <dbReference type="ARBA" id="ARBA00023224"/>
    </source>
</evidence>
<sequence length="391" mass="45677">MNRIDFDEYFKLQIIAMKFVRVHPNTEYNNYKTLLIAITFSFYTTYLVFFINSIINHDLQNKDYFNAIRNIVPVAYFVSMCINYVLLIVKKKIIAKLMDHIKNDYSNMSNIDNQGRTIIHSYARKGSWIMLRVLYLASSCIVVYIMKSIIVSLIYIYRDEYRYVHFHELHYPNFIDNRKQSDMLVFIATYMGTLCYTIVTAAIFFCVIPLGPITMLHACGQLELIKNKFEDLFKKDNIDERLNDIIKDLQNVYSFIENINKSFSTTYEMLLKQNIIVMSLTSYAVIESVIQGNFAVEYINLFLGGVFTCSVLCYYGDLLMEKGEEVRQAAYQSGWEHIYDRSARKKLLIILARGVQPVAIRSIFCIINLDTLANVYRTSYTIFNLMRAAGH</sequence>
<feature type="transmembrane region" description="Helical" evidence="10">
    <location>
        <begin position="34"/>
        <end position="55"/>
    </location>
</feature>
<dbReference type="AlphaFoldDB" id="A0A076EDF2"/>
<feature type="transmembrane region" description="Helical" evidence="10">
    <location>
        <begin position="67"/>
        <end position="89"/>
    </location>
</feature>
<organism evidence="11">
    <name type="scientific">Dendrolimus houi</name>
    <dbReference type="NCBI Taxonomy" id="765132"/>
    <lineage>
        <taxon>Eukaryota</taxon>
        <taxon>Metazoa</taxon>
        <taxon>Ecdysozoa</taxon>
        <taxon>Arthropoda</taxon>
        <taxon>Hexapoda</taxon>
        <taxon>Insecta</taxon>
        <taxon>Pterygota</taxon>
        <taxon>Neoptera</taxon>
        <taxon>Endopterygota</taxon>
        <taxon>Lepidoptera</taxon>
        <taxon>Glossata</taxon>
        <taxon>Ditrysia</taxon>
        <taxon>Bombycoidea</taxon>
        <taxon>Lasiocampidae</taxon>
        <taxon>Dendrolimus</taxon>
    </lineage>
</organism>
<dbReference type="EMBL" id="KF487672">
    <property type="protein sequence ID" value="AII01070.1"/>
    <property type="molecule type" value="mRNA"/>
</dbReference>
<comment type="subcellular location">
    <subcellularLocation>
        <location evidence="1 10">Cell membrane</location>
        <topology evidence="1 10">Multi-pass membrane protein</topology>
    </subcellularLocation>
</comment>
<keyword evidence="7 10" id="KW-0472">Membrane</keyword>
<evidence type="ECO:0000256" key="3">
    <source>
        <dbReference type="ARBA" id="ARBA00022606"/>
    </source>
</evidence>
<dbReference type="PANTHER" id="PTHR21137:SF35">
    <property type="entry name" value="ODORANT RECEPTOR 19A-RELATED"/>
    <property type="match status" value="1"/>
</dbReference>
<protein>
    <recommendedName>
        <fullName evidence="10">Odorant receptor</fullName>
    </recommendedName>
</protein>
<keyword evidence="2" id="KW-1003">Cell membrane</keyword>
<dbReference type="PANTHER" id="PTHR21137">
    <property type="entry name" value="ODORANT RECEPTOR"/>
    <property type="match status" value="1"/>
</dbReference>
<dbReference type="InterPro" id="IPR004117">
    <property type="entry name" value="7tm6_olfct_rcpt"/>
</dbReference>
<keyword evidence="4 10" id="KW-0812">Transmembrane</keyword>
<reference evidence="11" key="1">
    <citation type="journal article" date="2014" name="Insect Biochem. Mol. Biol.">
        <title>Antennal transcriptome analysis and comparison of olfactory genes in two sympatric defoliators, Dendrolimus houi and Dendrolimus kikuchii (Lepidoptera: Lasiocampidae).</title>
        <authorList>
            <person name="Zhang S."/>
            <person name="Zhang Z."/>
            <person name="Wang H."/>
            <person name="Kong X."/>
        </authorList>
    </citation>
    <scope>NUCLEOTIDE SEQUENCE</scope>
</reference>
<dbReference type="GO" id="GO:0005886">
    <property type="term" value="C:plasma membrane"/>
    <property type="evidence" value="ECO:0007669"/>
    <property type="project" value="UniProtKB-SubCell"/>
</dbReference>
<keyword evidence="3 10" id="KW-0716">Sensory transduction</keyword>
<evidence type="ECO:0000256" key="10">
    <source>
        <dbReference type="RuleBase" id="RU351113"/>
    </source>
</evidence>
<feature type="transmembrane region" description="Helical" evidence="10">
    <location>
        <begin position="133"/>
        <end position="157"/>
    </location>
</feature>
<accession>A0A076EDF2</accession>
<evidence type="ECO:0000256" key="2">
    <source>
        <dbReference type="ARBA" id="ARBA00022475"/>
    </source>
</evidence>
<keyword evidence="9 10" id="KW-0807">Transducer</keyword>
<feature type="transmembrane region" description="Helical" evidence="10">
    <location>
        <begin position="183"/>
        <end position="208"/>
    </location>
</feature>
<dbReference type="Pfam" id="PF02949">
    <property type="entry name" value="7tm_6"/>
    <property type="match status" value="1"/>
</dbReference>
<evidence type="ECO:0000313" key="11">
    <source>
        <dbReference type="EMBL" id="AII01070.1"/>
    </source>
</evidence>
<evidence type="ECO:0000256" key="5">
    <source>
        <dbReference type="ARBA" id="ARBA00022725"/>
    </source>
</evidence>
<dbReference type="GO" id="GO:0007165">
    <property type="term" value="P:signal transduction"/>
    <property type="evidence" value="ECO:0007669"/>
    <property type="project" value="UniProtKB-KW"/>
</dbReference>